<sequence length="141" mass="15544">MSNRTLRTTLEQGRAAFAFACAQVAKKDLGSKAKEYKAYAKKMPMLIKTNGLGAALAFAFSKGNKNGKPDTSKSWGLLYAHIEEWIRKDEKQVLPLGNEPLVKAIIHQDSAQYRAATIEVLAFLAWLRRFADGLIEGEGGD</sequence>
<evidence type="ECO:0000313" key="6">
    <source>
        <dbReference type="EMBL" id="EAY27843.1"/>
    </source>
</evidence>
<reference evidence="6 7" key="1">
    <citation type="submission" date="2007-01" db="EMBL/GenBank/DDBJ databases">
        <authorList>
            <person name="Haygood M."/>
            <person name="Podell S."/>
            <person name="Anderson C."/>
            <person name="Hopkinson B."/>
            <person name="Roe K."/>
            <person name="Barbeau K."/>
            <person name="Gaasterland T."/>
            <person name="Ferriera S."/>
            <person name="Johnson J."/>
            <person name="Kravitz S."/>
            <person name="Beeson K."/>
            <person name="Sutton G."/>
            <person name="Rogers Y.-H."/>
            <person name="Friedman R."/>
            <person name="Frazier M."/>
            <person name="Venter J.C."/>
        </authorList>
    </citation>
    <scope>NUCLEOTIDE SEQUENCE [LARGE SCALE GENOMIC DNA]</scope>
    <source>
        <strain evidence="6 7">ATCC 23134</strain>
    </source>
</reference>
<dbReference type="GO" id="GO:0005737">
    <property type="term" value="C:cytoplasm"/>
    <property type="evidence" value="ECO:0007669"/>
    <property type="project" value="UniProtKB-SubCell"/>
</dbReference>
<dbReference type="OrthoDB" id="1716617at2"/>
<dbReference type="NCBIfam" id="TIGR01881">
    <property type="entry name" value="cas_Cmr5"/>
    <property type="match status" value="1"/>
</dbReference>
<dbReference type="SUPFAM" id="SSF158568">
    <property type="entry name" value="AF1862-like"/>
    <property type="match status" value="1"/>
</dbReference>
<keyword evidence="3" id="KW-0963">Cytoplasm</keyword>
<dbReference type="InterPro" id="IPR010160">
    <property type="entry name" value="CRISPR-assoc_prot_Cmr5"/>
</dbReference>
<comment type="subcellular location">
    <subcellularLocation>
        <location evidence="1">Cytoplasm</location>
    </subcellularLocation>
</comment>
<dbReference type="EMBL" id="AAWS01000020">
    <property type="protein sequence ID" value="EAY27843.1"/>
    <property type="molecule type" value="Genomic_DNA"/>
</dbReference>
<dbReference type="Proteomes" id="UP000004095">
    <property type="component" value="Unassembled WGS sequence"/>
</dbReference>
<keyword evidence="7" id="KW-1185">Reference proteome</keyword>
<dbReference type="AlphaFoldDB" id="A1ZP51"/>
<dbReference type="GO" id="GO:0051607">
    <property type="term" value="P:defense response to virus"/>
    <property type="evidence" value="ECO:0007669"/>
    <property type="project" value="UniProtKB-KW"/>
</dbReference>
<protein>
    <recommendedName>
        <fullName evidence="5">CRISPR type III-B/RAMP module-associated protein Cmr5</fullName>
    </recommendedName>
</protein>
<gene>
    <name evidence="6" type="ORF">M23134_00284</name>
</gene>
<evidence type="ECO:0000256" key="3">
    <source>
        <dbReference type="ARBA" id="ARBA00022490"/>
    </source>
</evidence>
<evidence type="ECO:0000256" key="2">
    <source>
        <dbReference type="ARBA" id="ARBA00006161"/>
    </source>
</evidence>
<proteinExistence type="inferred from homology"/>
<dbReference type="InterPro" id="IPR023101">
    <property type="entry name" value="AF1862-like_dom_sf"/>
</dbReference>
<comment type="similarity">
    <text evidence="2">Belongs to the CRISPR system Cmr5 family.</text>
</comment>
<organism evidence="6 7">
    <name type="scientific">Microscilla marina ATCC 23134</name>
    <dbReference type="NCBI Taxonomy" id="313606"/>
    <lineage>
        <taxon>Bacteria</taxon>
        <taxon>Pseudomonadati</taxon>
        <taxon>Bacteroidota</taxon>
        <taxon>Cytophagia</taxon>
        <taxon>Cytophagales</taxon>
        <taxon>Microscillaceae</taxon>
        <taxon>Microscilla</taxon>
    </lineage>
</organism>
<comment type="caution">
    <text evidence="6">The sequence shown here is derived from an EMBL/GenBank/DDBJ whole genome shotgun (WGS) entry which is preliminary data.</text>
</comment>
<name>A1ZP51_MICM2</name>
<evidence type="ECO:0000313" key="7">
    <source>
        <dbReference type="Proteomes" id="UP000004095"/>
    </source>
</evidence>
<dbReference type="Gene3D" id="1.10.520.30">
    <property type="entry name" value="AF1862-like domain"/>
    <property type="match status" value="1"/>
</dbReference>
<evidence type="ECO:0000256" key="1">
    <source>
        <dbReference type="ARBA" id="ARBA00004496"/>
    </source>
</evidence>
<dbReference type="eggNOG" id="COG3337">
    <property type="taxonomic scope" value="Bacteria"/>
</dbReference>
<dbReference type="Pfam" id="PF09701">
    <property type="entry name" value="Cas_Cmr5"/>
    <property type="match status" value="1"/>
</dbReference>
<keyword evidence="4" id="KW-0051">Antiviral defense</keyword>
<dbReference type="CDD" id="cd09749">
    <property type="entry name" value="Cmr5_III-B"/>
    <property type="match status" value="1"/>
</dbReference>
<evidence type="ECO:0000256" key="5">
    <source>
        <dbReference type="ARBA" id="ARBA00030001"/>
    </source>
</evidence>
<evidence type="ECO:0000256" key="4">
    <source>
        <dbReference type="ARBA" id="ARBA00023118"/>
    </source>
</evidence>
<accession>A1ZP51</accession>
<dbReference type="RefSeq" id="WP_002698841.1">
    <property type="nucleotide sequence ID" value="NZ_AAWS01000020.1"/>
</dbReference>